<evidence type="ECO:0000313" key="3">
    <source>
        <dbReference type="EMBL" id="GAA4069949.1"/>
    </source>
</evidence>
<feature type="domain" description="DUF4064" evidence="2">
    <location>
        <begin position="3"/>
        <end position="115"/>
    </location>
</feature>
<dbReference type="InterPro" id="IPR025273">
    <property type="entry name" value="DUF4064"/>
</dbReference>
<comment type="caution">
    <text evidence="3">The sequence shown here is derived from an EMBL/GenBank/DDBJ whole genome shotgun (WGS) entry which is preliminary data.</text>
</comment>
<gene>
    <name evidence="3" type="ORF">GCM10022410_14740</name>
</gene>
<sequence>MINRKIEIFLVIMGMAVFFFFGVTGATMINVHDDEMATDLYEQYLEDASVEEVAEEDLSTYDEFVEALRTAGIIIIVLAVITVIVGIVSVLLLRNDKRPKIAGVILLAAGIFIGFLQFFIALVASLFYVIAGLMALFRKPKISLGE</sequence>
<keyword evidence="1" id="KW-0472">Membrane</keyword>
<evidence type="ECO:0000259" key="2">
    <source>
        <dbReference type="Pfam" id="PF13273"/>
    </source>
</evidence>
<protein>
    <recommendedName>
        <fullName evidence="2">DUF4064 domain-containing protein</fullName>
    </recommendedName>
</protein>
<accession>A0ABP7VMJ4</accession>
<evidence type="ECO:0000313" key="4">
    <source>
        <dbReference type="Proteomes" id="UP001501734"/>
    </source>
</evidence>
<dbReference type="EMBL" id="BAABDL010000077">
    <property type="protein sequence ID" value="GAA4069949.1"/>
    <property type="molecule type" value="Genomic_DNA"/>
</dbReference>
<organism evidence="3 4">
    <name type="scientific">Amphibacillus indicireducens</name>
    <dbReference type="NCBI Taxonomy" id="1076330"/>
    <lineage>
        <taxon>Bacteria</taxon>
        <taxon>Bacillati</taxon>
        <taxon>Bacillota</taxon>
        <taxon>Bacilli</taxon>
        <taxon>Bacillales</taxon>
        <taxon>Bacillaceae</taxon>
        <taxon>Amphibacillus</taxon>
    </lineage>
</organism>
<evidence type="ECO:0000256" key="1">
    <source>
        <dbReference type="SAM" id="Phobius"/>
    </source>
</evidence>
<feature type="transmembrane region" description="Helical" evidence="1">
    <location>
        <begin position="7"/>
        <end position="29"/>
    </location>
</feature>
<dbReference type="RefSeq" id="WP_344911791.1">
    <property type="nucleotide sequence ID" value="NZ_BAABDL010000077.1"/>
</dbReference>
<proteinExistence type="predicted"/>
<dbReference type="Proteomes" id="UP001501734">
    <property type="component" value="Unassembled WGS sequence"/>
</dbReference>
<keyword evidence="4" id="KW-1185">Reference proteome</keyword>
<name>A0ABP7VMJ4_9BACI</name>
<keyword evidence="1" id="KW-1133">Transmembrane helix</keyword>
<dbReference type="Pfam" id="PF13273">
    <property type="entry name" value="DUF4064"/>
    <property type="match status" value="1"/>
</dbReference>
<feature type="transmembrane region" description="Helical" evidence="1">
    <location>
        <begin position="104"/>
        <end position="137"/>
    </location>
</feature>
<reference evidence="4" key="1">
    <citation type="journal article" date="2019" name="Int. J. Syst. Evol. Microbiol.">
        <title>The Global Catalogue of Microorganisms (GCM) 10K type strain sequencing project: providing services to taxonomists for standard genome sequencing and annotation.</title>
        <authorList>
            <consortium name="The Broad Institute Genomics Platform"/>
            <consortium name="The Broad Institute Genome Sequencing Center for Infectious Disease"/>
            <person name="Wu L."/>
            <person name="Ma J."/>
        </authorList>
    </citation>
    <scope>NUCLEOTIDE SEQUENCE [LARGE SCALE GENOMIC DNA]</scope>
    <source>
        <strain evidence="4">JCM 17250</strain>
    </source>
</reference>
<keyword evidence="1" id="KW-0812">Transmembrane</keyword>
<feature type="transmembrane region" description="Helical" evidence="1">
    <location>
        <begin position="71"/>
        <end position="92"/>
    </location>
</feature>